<dbReference type="Pfam" id="PF13489">
    <property type="entry name" value="Methyltransf_23"/>
    <property type="match status" value="1"/>
</dbReference>
<dbReference type="InterPro" id="IPR029063">
    <property type="entry name" value="SAM-dependent_MTases_sf"/>
</dbReference>
<sequence>MLMEEYNQYWEKHKNDYAVELPKRGIQSRLNLFRKHLKNKIVLHIGCSDWPDTEEKIENKDLLHQYLGNIAAELYGLDVSAESVGIMKKDGIKNVFAGDLYLLHNNEGLSDKKFNVLLISEVIEHLVNPGLALESIRKYVLKTNPKCEVIFTVPNYQNLWYNFTSGLTGKEVVNSDHKYYFSYRTFRTLIENYNFEVNDFYFATYGEGMETLKGRIFVKLFSKIFQCLLPYLYFKCHVGKQGFRGKKA</sequence>
<dbReference type="Gene3D" id="3.40.50.150">
    <property type="entry name" value="Vaccinia Virus protein VP39"/>
    <property type="match status" value="1"/>
</dbReference>
<evidence type="ECO:0000313" key="1">
    <source>
        <dbReference type="EMBL" id="OGM91152.1"/>
    </source>
</evidence>
<evidence type="ECO:0008006" key="3">
    <source>
        <dbReference type="Google" id="ProtNLM"/>
    </source>
</evidence>
<organism evidence="1 2">
    <name type="scientific">Candidatus Wolfebacteria bacterium RIFCSPLOWO2_01_FULL_45_19</name>
    <dbReference type="NCBI Taxonomy" id="1802557"/>
    <lineage>
        <taxon>Bacteria</taxon>
        <taxon>Candidatus Wolfeibacteriota</taxon>
    </lineage>
</organism>
<protein>
    <recommendedName>
        <fullName evidence="3">Methyltransferase type 11 domain-containing protein</fullName>
    </recommendedName>
</protein>
<name>A0A1F8DRS9_9BACT</name>
<dbReference type="EMBL" id="MGIR01000003">
    <property type="protein sequence ID" value="OGM91152.1"/>
    <property type="molecule type" value="Genomic_DNA"/>
</dbReference>
<dbReference type="Proteomes" id="UP000178946">
    <property type="component" value="Unassembled WGS sequence"/>
</dbReference>
<comment type="caution">
    <text evidence="1">The sequence shown here is derived from an EMBL/GenBank/DDBJ whole genome shotgun (WGS) entry which is preliminary data.</text>
</comment>
<dbReference type="SUPFAM" id="SSF53335">
    <property type="entry name" value="S-adenosyl-L-methionine-dependent methyltransferases"/>
    <property type="match status" value="1"/>
</dbReference>
<evidence type="ECO:0000313" key="2">
    <source>
        <dbReference type="Proteomes" id="UP000178946"/>
    </source>
</evidence>
<proteinExistence type="predicted"/>
<accession>A0A1F8DRS9</accession>
<gene>
    <name evidence="1" type="ORF">A3A20_02385</name>
</gene>
<dbReference type="STRING" id="1802557.A3A20_02385"/>
<reference evidence="1 2" key="1">
    <citation type="journal article" date="2016" name="Nat. Commun.">
        <title>Thousands of microbial genomes shed light on interconnected biogeochemical processes in an aquifer system.</title>
        <authorList>
            <person name="Anantharaman K."/>
            <person name="Brown C.T."/>
            <person name="Hug L.A."/>
            <person name="Sharon I."/>
            <person name="Castelle C.J."/>
            <person name="Probst A.J."/>
            <person name="Thomas B.C."/>
            <person name="Singh A."/>
            <person name="Wilkins M.J."/>
            <person name="Karaoz U."/>
            <person name="Brodie E.L."/>
            <person name="Williams K.H."/>
            <person name="Hubbard S.S."/>
            <person name="Banfield J.F."/>
        </authorList>
    </citation>
    <scope>NUCLEOTIDE SEQUENCE [LARGE SCALE GENOMIC DNA]</scope>
</reference>
<dbReference type="AlphaFoldDB" id="A0A1F8DRS9"/>